<name>A0A803PA22_CANSA</name>
<dbReference type="OMA" id="NWLADIT"/>
<reference evidence="1" key="2">
    <citation type="submission" date="2021-03" db="UniProtKB">
        <authorList>
            <consortium name="EnsemblPlants"/>
        </authorList>
    </citation>
    <scope>IDENTIFICATION</scope>
</reference>
<keyword evidence="2" id="KW-1185">Reference proteome</keyword>
<dbReference type="EMBL" id="UZAU01000265">
    <property type="status" value="NOT_ANNOTATED_CDS"/>
    <property type="molecule type" value="Genomic_DNA"/>
</dbReference>
<proteinExistence type="predicted"/>
<dbReference type="AlphaFoldDB" id="A0A803PA22"/>
<dbReference type="EnsemblPlants" id="evm.model.03.706">
    <property type="protein sequence ID" value="cds.evm.model.03.706"/>
    <property type="gene ID" value="evm.TU.03.706"/>
</dbReference>
<evidence type="ECO:0000313" key="1">
    <source>
        <dbReference type="EnsemblPlants" id="cds.evm.model.03.706"/>
    </source>
</evidence>
<organism evidence="1 2">
    <name type="scientific">Cannabis sativa</name>
    <name type="common">Hemp</name>
    <name type="synonym">Marijuana</name>
    <dbReference type="NCBI Taxonomy" id="3483"/>
    <lineage>
        <taxon>Eukaryota</taxon>
        <taxon>Viridiplantae</taxon>
        <taxon>Streptophyta</taxon>
        <taxon>Embryophyta</taxon>
        <taxon>Tracheophyta</taxon>
        <taxon>Spermatophyta</taxon>
        <taxon>Magnoliopsida</taxon>
        <taxon>eudicotyledons</taxon>
        <taxon>Gunneridae</taxon>
        <taxon>Pentapetalae</taxon>
        <taxon>rosids</taxon>
        <taxon>fabids</taxon>
        <taxon>Rosales</taxon>
        <taxon>Cannabaceae</taxon>
        <taxon>Cannabis</taxon>
    </lineage>
</organism>
<dbReference type="Gramene" id="evm.model.03.706">
    <property type="protein sequence ID" value="cds.evm.model.03.706"/>
    <property type="gene ID" value="evm.TU.03.706"/>
</dbReference>
<protein>
    <submittedName>
        <fullName evidence="1">Uncharacterized protein</fullName>
    </submittedName>
</protein>
<accession>A0A803PA22</accession>
<sequence>MSPSTLTDSDFSSFMAKQESCISSLKSWNVSARSLFKNKIVALNKSIADLQNNLPLEESNVAEIKALQSQSNPFLYKEEVYWRQHARVSWRNAGDKNTKFFHRFASKRKKANTIHFLNTEDGEIVNSLEGISNIVSSYFANLFHSQGCDSASVEQILSALDPPLNNFEIDYLGEPFRAEEVKKVVFHLSGDKAHGLDGLNALFYQKNWSTIG</sequence>
<evidence type="ECO:0000313" key="2">
    <source>
        <dbReference type="Proteomes" id="UP000596661"/>
    </source>
</evidence>
<dbReference type="Proteomes" id="UP000596661">
    <property type="component" value="Chromosome 3"/>
</dbReference>
<reference evidence="1" key="1">
    <citation type="submission" date="2018-11" db="EMBL/GenBank/DDBJ databases">
        <authorList>
            <person name="Grassa J C."/>
        </authorList>
    </citation>
    <scope>NUCLEOTIDE SEQUENCE [LARGE SCALE GENOMIC DNA]</scope>
</reference>